<name>T0RK58_SAPDV</name>
<sequence length="183" mass="20328">MFFALGRRRATACGRRWLHAPALKLSSPEAMEAFGAGLAPHVPCPSTVFLVGDLGCGKTCFARGFVRAWTDDADMHVTSPTYLLLNTYDDAAMARSLYHMDLYRLDSVSPVDAKALGLEDAFASSVNLIEWPDRLTPDLVPGDRLEVHIAYTDTEDERAVQLKAFGSTWESALRWFESTQVQR</sequence>
<dbReference type="eggNOG" id="ENOG502S3MQ">
    <property type="taxonomic scope" value="Eukaryota"/>
</dbReference>
<dbReference type="GeneID" id="19950375"/>
<dbReference type="PANTHER" id="PTHR33540:SF2">
    <property type="entry name" value="TRNA THREONYLCARBAMOYLADENOSINE BIOSYNTHESIS PROTEIN TSAE"/>
    <property type="match status" value="1"/>
</dbReference>
<proteinExistence type="inferred from homology"/>
<evidence type="ECO:0000256" key="7">
    <source>
        <dbReference type="ARBA" id="ARBA00022741"/>
    </source>
</evidence>
<evidence type="ECO:0000313" key="11">
    <source>
        <dbReference type="EMBL" id="EQC32673.1"/>
    </source>
</evidence>
<dbReference type="NCBIfam" id="TIGR00150">
    <property type="entry name" value="T6A_YjeE"/>
    <property type="match status" value="1"/>
</dbReference>
<keyword evidence="5" id="KW-0819">tRNA processing</keyword>
<evidence type="ECO:0000256" key="5">
    <source>
        <dbReference type="ARBA" id="ARBA00022694"/>
    </source>
</evidence>
<keyword evidence="6" id="KW-0479">Metal-binding</keyword>
<protein>
    <recommendedName>
        <fullName evidence="3">tRNA threonylcarbamoyladenosine biosynthesis protein TsaE</fullName>
    </recommendedName>
    <alternativeName>
        <fullName evidence="10">t(6)A37 threonylcarbamoyladenosine biosynthesis protein TsaE</fullName>
    </alternativeName>
</protein>
<keyword evidence="7" id="KW-0547">Nucleotide-binding</keyword>
<keyword evidence="9" id="KW-0460">Magnesium</keyword>
<dbReference type="OrthoDB" id="507945at2759"/>
<dbReference type="Pfam" id="PF02367">
    <property type="entry name" value="TsaE"/>
    <property type="match status" value="1"/>
</dbReference>
<dbReference type="GO" id="GO:0005737">
    <property type="term" value="C:cytoplasm"/>
    <property type="evidence" value="ECO:0007669"/>
    <property type="project" value="UniProtKB-SubCell"/>
</dbReference>
<comment type="subcellular location">
    <subcellularLocation>
        <location evidence="1">Cytoplasm</location>
    </subcellularLocation>
</comment>
<evidence type="ECO:0000256" key="6">
    <source>
        <dbReference type="ARBA" id="ARBA00022723"/>
    </source>
</evidence>
<dbReference type="GO" id="GO:0005524">
    <property type="term" value="F:ATP binding"/>
    <property type="evidence" value="ECO:0007669"/>
    <property type="project" value="UniProtKB-KW"/>
</dbReference>
<evidence type="ECO:0000256" key="8">
    <source>
        <dbReference type="ARBA" id="ARBA00022840"/>
    </source>
</evidence>
<evidence type="ECO:0000313" key="12">
    <source>
        <dbReference type="Proteomes" id="UP000030762"/>
    </source>
</evidence>
<evidence type="ECO:0000256" key="2">
    <source>
        <dbReference type="ARBA" id="ARBA00007599"/>
    </source>
</evidence>
<evidence type="ECO:0000256" key="4">
    <source>
        <dbReference type="ARBA" id="ARBA00022490"/>
    </source>
</evidence>
<keyword evidence="4" id="KW-0963">Cytoplasm</keyword>
<dbReference type="STRING" id="1156394.T0RK58"/>
<reference evidence="11 12" key="1">
    <citation type="submission" date="2012-04" db="EMBL/GenBank/DDBJ databases">
        <title>The Genome Sequence of Saprolegnia declina VS20.</title>
        <authorList>
            <consortium name="The Broad Institute Genome Sequencing Platform"/>
            <person name="Russ C."/>
            <person name="Nusbaum C."/>
            <person name="Tyler B."/>
            <person name="van West P."/>
            <person name="Dieguez-Uribeondo J."/>
            <person name="de Bruijn I."/>
            <person name="Tripathy S."/>
            <person name="Jiang R."/>
            <person name="Young S.K."/>
            <person name="Zeng Q."/>
            <person name="Gargeya S."/>
            <person name="Fitzgerald M."/>
            <person name="Haas B."/>
            <person name="Abouelleil A."/>
            <person name="Alvarado L."/>
            <person name="Arachchi H.M."/>
            <person name="Berlin A."/>
            <person name="Chapman S.B."/>
            <person name="Goldberg J."/>
            <person name="Griggs A."/>
            <person name="Gujja S."/>
            <person name="Hansen M."/>
            <person name="Howarth C."/>
            <person name="Imamovic A."/>
            <person name="Larimer J."/>
            <person name="McCowen C."/>
            <person name="Montmayeur A."/>
            <person name="Murphy C."/>
            <person name="Neiman D."/>
            <person name="Pearson M."/>
            <person name="Priest M."/>
            <person name="Roberts A."/>
            <person name="Saif S."/>
            <person name="Shea T."/>
            <person name="Sisk P."/>
            <person name="Sykes S."/>
            <person name="Wortman J."/>
            <person name="Nusbaum C."/>
            <person name="Birren B."/>
        </authorList>
    </citation>
    <scope>NUCLEOTIDE SEQUENCE [LARGE SCALE GENOMIC DNA]</scope>
    <source>
        <strain evidence="11 12">VS20</strain>
    </source>
</reference>
<gene>
    <name evidence="11" type="ORF">SDRG_09648</name>
</gene>
<dbReference type="RefSeq" id="XP_008613818.1">
    <property type="nucleotide sequence ID" value="XM_008615596.1"/>
</dbReference>
<dbReference type="PANTHER" id="PTHR33540">
    <property type="entry name" value="TRNA THREONYLCARBAMOYLADENOSINE BIOSYNTHESIS PROTEIN TSAE"/>
    <property type="match status" value="1"/>
</dbReference>
<dbReference type="VEuPathDB" id="FungiDB:SDRG_09648"/>
<dbReference type="AlphaFoldDB" id="T0RK58"/>
<dbReference type="GO" id="GO:0002949">
    <property type="term" value="P:tRNA threonylcarbamoyladenosine modification"/>
    <property type="evidence" value="ECO:0007669"/>
    <property type="project" value="InterPro"/>
</dbReference>
<dbReference type="Gene3D" id="3.40.50.300">
    <property type="entry name" value="P-loop containing nucleotide triphosphate hydrolases"/>
    <property type="match status" value="1"/>
</dbReference>
<evidence type="ECO:0000256" key="9">
    <source>
        <dbReference type="ARBA" id="ARBA00022842"/>
    </source>
</evidence>
<evidence type="ECO:0000256" key="10">
    <source>
        <dbReference type="ARBA" id="ARBA00032441"/>
    </source>
</evidence>
<comment type="similarity">
    <text evidence="2">Belongs to the TsaE family.</text>
</comment>
<keyword evidence="12" id="KW-1185">Reference proteome</keyword>
<accession>T0RK58</accession>
<dbReference type="InterPro" id="IPR027417">
    <property type="entry name" value="P-loop_NTPase"/>
</dbReference>
<dbReference type="GO" id="GO:0046872">
    <property type="term" value="F:metal ion binding"/>
    <property type="evidence" value="ECO:0007669"/>
    <property type="project" value="UniProtKB-KW"/>
</dbReference>
<dbReference type="InterPro" id="IPR003442">
    <property type="entry name" value="T6A_TsaE"/>
</dbReference>
<evidence type="ECO:0000256" key="3">
    <source>
        <dbReference type="ARBA" id="ARBA00019010"/>
    </source>
</evidence>
<dbReference type="EMBL" id="JH767162">
    <property type="protein sequence ID" value="EQC32673.1"/>
    <property type="molecule type" value="Genomic_DNA"/>
</dbReference>
<dbReference type="SUPFAM" id="SSF52540">
    <property type="entry name" value="P-loop containing nucleoside triphosphate hydrolases"/>
    <property type="match status" value="1"/>
</dbReference>
<evidence type="ECO:0000256" key="1">
    <source>
        <dbReference type="ARBA" id="ARBA00004496"/>
    </source>
</evidence>
<keyword evidence="8" id="KW-0067">ATP-binding</keyword>
<organism evidence="11 12">
    <name type="scientific">Saprolegnia diclina (strain VS20)</name>
    <dbReference type="NCBI Taxonomy" id="1156394"/>
    <lineage>
        <taxon>Eukaryota</taxon>
        <taxon>Sar</taxon>
        <taxon>Stramenopiles</taxon>
        <taxon>Oomycota</taxon>
        <taxon>Saprolegniomycetes</taxon>
        <taxon>Saprolegniales</taxon>
        <taxon>Saprolegniaceae</taxon>
        <taxon>Saprolegnia</taxon>
    </lineage>
</organism>
<dbReference type="InParanoid" id="T0RK58"/>
<dbReference type="OMA" id="PIGERWM"/>
<dbReference type="Proteomes" id="UP000030762">
    <property type="component" value="Unassembled WGS sequence"/>
</dbReference>